<evidence type="ECO:0000256" key="1">
    <source>
        <dbReference type="SAM" id="MobiDB-lite"/>
    </source>
</evidence>
<name>F8JXH7_STREN</name>
<evidence type="ECO:0000313" key="3">
    <source>
        <dbReference type="EMBL" id="AEW95859.1"/>
    </source>
</evidence>
<dbReference type="InterPro" id="IPR029046">
    <property type="entry name" value="LolA/LolB/LppX"/>
</dbReference>
<dbReference type="KEGG" id="scy:SCATT_34880"/>
<gene>
    <name evidence="3" type="ordered locus">SCATT_34880</name>
</gene>
<dbReference type="InterPro" id="IPR052944">
    <property type="entry name" value="Sporulation_related"/>
</dbReference>
<evidence type="ECO:0008006" key="5">
    <source>
        <dbReference type="Google" id="ProtNLM"/>
    </source>
</evidence>
<proteinExistence type="predicted"/>
<dbReference type="AlphaFoldDB" id="F8JXH7"/>
<dbReference type="SUPFAM" id="SSF89392">
    <property type="entry name" value="Prokaryotic lipoproteins and lipoprotein localization factors"/>
    <property type="match status" value="1"/>
</dbReference>
<dbReference type="OrthoDB" id="4822274at2"/>
<reference evidence="4" key="1">
    <citation type="submission" date="2011-12" db="EMBL/GenBank/DDBJ databases">
        <title>Complete genome sequence of Streptomyces cattleya strain DSM 46488.</title>
        <authorList>
            <person name="Ou H.-Y."/>
            <person name="Li P."/>
            <person name="Zhao C."/>
            <person name="O'Hagan D."/>
            <person name="Deng Z."/>
        </authorList>
    </citation>
    <scope>NUCLEOTIDE SEQUENCE [LARGE SCALE GENOMIC DNA]</scope>
    <source>
        <strain evidence="4">ATCC 35852 / DSM 46488 / JCM 4925 / NBRC 14057 / NRRL 8057</strain>
    </source>
</reference>
<dbReference type="STRING" id="1003195.SCATT_34880"/>
<dbReference type="Gene3D" id="2.50.20.10">
    <property type="entry name" value="Lipoprotein localisation LolA/LolB/LppX"/>
    <property type="match status" value="1"/>
</dbReference>
<accession>F8JXH7</accession>
<dbReference type="RefSeq" id="WP_014144221.1">
    <property type="nucleotide sequence ID" value="NC_016111.1"/>
</dbReference>
<feature type="region of interest" description="Disordered" evidence="1">
    <location>
        <begin position="1"/>
        <end position="20"/>
    </location>
</feature>
<organism evidence="3 4">
    <name type="scientific">Streptantibioticus cattleyicolor (strain ATCC 35852 / DSM 46488 / JCM 4925 / NBRC 14057 / NRRL 8057)</name>
    <name type="common">Streptomyces cattleya</name>
    <dbReference type="NCBI Taxonomy" id="1003195"/>
    <lineage>
        <taxon>Bacteria</taxon>
        <taxon>Bacillati</taxon>
        <taxon>Actinomycetota</taxon>
        <taxon>Actinomycetes</taxon>
        <taxon>Kitasatosporales</taxon>
        <taxon>Streptomycetaceae</taxon>
        <taxon>Streptantibioticus</taxon>
    </lineage>
</organism>
<protein>
    <recommendedName>
        <fullName evidence="5">Outer membrane lipoprotein-sorting protein</fullName>
    </recommendedName>
</protein>
<dbReference type="EMBL" id="CP003219">
    <property type="protein sequence ID" value="AEW95859.1"/>
    <property type="molecule type" value="Genomic_DNA"/>
</dbReference>
<evidence type="ECO:0000256" key="2">
    <source>
        <dbReference type="SAM" id="Phobius"/>
    </source>
</evidence>
<keyword evidence="2" id="KW-0812">Transmembrane</keyword>
<dbReference type="eggNOG" id="COG2834">
    <property type="taxonomic scope" value="Bacteria"/>
</dbReference>
<dbReference type="Proteomes" id="UP000007842">
    <property type="component" value="Chromosome"/>
</dbReference>
<dbReference type="PANTHER" id="PTHR37507">
    <property type="entry name" value="SPORULATION PROTEIN YDCC"/>
    <property type="match status" value="1"/>
</dbReference>
<evidence type="ECO:0000313" key="4">
    <source>
        <dbReference type="Proteomes" id="UP000007842"/>
    </source>
</evidence>
<keyword evidence="2" id="KW-0472">Membrane</keyword>
<keyword evidence="4" id="KW-1185">Reference proteome</keyword>
<dbReference type="PATRIC" id="fig|1003195.11.peg.4966"/>
<keyword evidence="2" id="KW-1133">Transmembrane helix</keyword>
<dbReference type="PANTHER" id="PTHR37507:SF2">
    <property type="entry name" value="SPORULATION PROTEIN YDCC"/>
    <property type="match status" value="1"/>
</dbReference>
<sequence length="437" mass="43347">MAPIQPPQPGEDFGGNADFAEDAGLGRRRKLVRYGVPVAVAGVAAATIGLGTALATTGGGPALPHVTAEQLLAKVAGSDVQTVSGSVKISTDFGLPAGIDGLAGNLGGATGGSPFGSGAVQGHGAKGGDGSAADPTTRLTGLLTGDHTLRVAADGPDRQRLSIVEGTSEYTLVHNGTQVWGYDSAGNAVFHATEPAGARERHAKGAPDDRLPATPQEAARQILKAVGPTTSVSVGDTAEVAGRSAYQLVIRPKQADTTVDSVRIAVDAHNGAPLRFTLTPKGSAKAAVDIGYTKVDFGKPAASTFEFTVPKGAKVTEGGAAHEGGKAPGDKLPHGAFRPGHGHRDGSGLNTLGTGWDTVVKLDGAPGALPHGGGAPGKAGGGLDLLGSLGHRVTGAFGSGTVINTRLVNVLITDKGAVYAGAVTQDALVKAAGSAAK</sequence>
<accession>G8WUH1</accession>
<dbReference type="HOGENOM" id="CLU_057675_0_0_11"/>
<dbReference type="KEGG" id="sct:SCAT_3500"/>
<feature type="transmembrane region" description="Helical" evidence="2">
    <location>
        <begin position="34"/>
        <end position="55"/>
    </location>
</feature>